<proteinExistence type="inferred from homology"/>
<dbReference type="InterPro" id="IPR002109">
    <property type="entry name" value="Glutaredoxin"/>
</dbReference>
<dbReference type="OrthoDB" id="418495at2759"/>
<keyword evidence="8" id="KW-1185">Reference proteome</keyword>
<sequence length="141" mass="16023">MVLKKPRFGRFANIETLRMQRLCIKALPAWTNKTPGQVIDHFIASKPIVVFSKTRCKYCKLAKAALDTFKLSPRQFEKVELDKLKDVDYRKIQDEFEVRYGTRTVPKVFIGGKFIGGGTDTIKMQKNGTLAVLVKKAIKSA</sequence>
<dbReference type="InterPro" id="IPR014025">
    <property type="entry name" value="Glutaredoxin_subgr"/>
</dbReference>
<gene>
    <name evidence="7" type="ORF">ANCDUO_13592</name>
</gene>
<dbReference type="Gene3D" id="3.40.30.10">
    <property type="entry name" value="Glutaredoxin"/>
    <property type="match status" value="1"/>
</dbReference>
<feature type="domain" description="Glutaredoxin" evidence="6">
    <location>
        <begin position="48"/>
        <end position="115"/>
    </location>
</feature>
<dbReference type="AlphaFoldDB" id="A0A0C2CIK0"/>
<name>A0A0C2CIK0_9BILA</name>
<reference evidence="7 8" key="1">
    <citation type="submission" date="2013-12" db="EMBL/GenBank/DDBJ databases">
        <title>Draft genome of the parsitic nematode Ancylostoma duodenale.</title>
        <authorList>
            <person name="Mitreva M."/>
        </authorList>
    </citation>
    <scope>NUCLEOTIDE SEQUENCE [LARGE SCALE GENOMIC DNA]</scope>
    <source>
        <strain evidence="7 8">Zhejiang</strain>
    </source>
</reference>
<evidence type="ECO:0000313" key="7">
    <source>
        <dbReference type="EMBL" id="KIH56228.1"/>
    </source>
</evidence>
<protein>
    <submittedName>
        <fullName evidence="7">Glutaredoxin</fullName>
    </submittedName>
</protein>
<keyword evidence="4" id="KW-1015">Disulfide bond</keyword>
<comment type="similarity">
    <text evidence="1">Belongs to the glutaredoxin family.</text>
</comment>
<dbReference type="PRINTS" id="PR00160">
    <property type="entry name" value="GLUTAREDOXIN"/>
</dbReference>
<keyword evidence="2" id="KW-0813">Transport</keyword>
<dbReference type="EMBL" id="KN736059">
    <property type="protein sequence ID" value="KIH56228.1"/>
    <property type="molecule type" value="Genomic_DNA"/>
</dbReference>
<keyword evidence="5" id="KW-0676">Redox-active center</keyword>
<dbReference type="InterPro" id="IPR036249">
    <property type="entry name" value="Thioredoxin-like_sf"/>
</dbReference>
<evidence type="ECO:0000256" key="1">
    <source>
        <dbReference type="ARBA" id="ARBA00007787"/>
    </source>
</evidence>
<dbReference type="GO" id="GO:0015035">
    <property type="term" value="F:protein-disulfide reductase activity"/>
    <property type="evidence" value="ECO:0007669"/>
    <property type="project" value="TreeGrafter"/>
</dbReference>
<evidence type="ECO:0000256" key="3">
    <source>
        <dbReference type="ARBA" id="ARBA00022982"/>
    </source>
</evidence>
<dbReference type="Proteomes" id="UP000054047">
    <property type="component" value="Unassembled WGS sequence"/>
</dbReference>
<evidence type="ECO:0000313" key="8">
    <source>
        <dbReference type="Proteomes" id="UP000054047"/>
    </source>
</evidence>
<dbReference type="PANTHER" id="PTHR46679:SF1">
    <property type="entry name" value="GLUTAREDOXIN-2, MITOCHONDRIAL"/>
    <property type="match status" value="1"/>
</dbReference>
<dbReference type="Pfam" id="PF00462">
    <property type="entry name" value="Glutaredoxin"/>
    <property type="match status" value="1"/>
</dbReference>
<evidence type="ECO:0000259" key="6">
    <source>
        <dbReference type="Pfam" id="PF00462"/>
    </source>
</evidence>
<evidence type="ECO:0000256" key="5">
    <source>
        <dbReference type="ARBA" id="ARBA00023284"/>
    </source>
</evidence>
<dbReference type="GO" id="GO:0005739">
    <property type="term" value="C:mitochondrion"/>
    <property type="evidence" value="ECO:0007669"/>
    <property type="project" value="TreeGrafter"/>
</dbReference>
<organism evidence="7 8">
    <name type="scientific">Ancylostoma duodenale</name>
    <dbReference type="NCBI Taxonomy" id="51022"/>
    <lineage>
        <taxon>Eukaryota</taxon>
        <taxon>Metazoa</taxon>
        <taxon>Ecdysozoa</taxon>
        <taxon>Nematoda</taxon>
        <taxon>Chromadorea</taxon>
        <taxon>Rhabditida</taxon>
        <taxon>Rhabditina</taxon>
        <taxon>Rhabditomorpha</taxon>
        <taxon>Strongyloidea</taxon>
        <taxon>Ancylostomatidae</taxon>
        <taxon>Ancylostomatinae</taxon>
        <taxon>Ancylostoma</taxon>
    </lineage>
</organism>
<evidence type="ECO:0000256" key="4">
    <source>
        <dbReference type="ARBA" id="ARBA00023157"/>
    </source>
</evidence>
<dbReference type="PROSITE" id="PS51354">
    <property type="entry name" value="GLUTAREDOXIN_2"/>
    <property type="match status" value="1"/>
</dbReference>
<keyword evidence="3" id="KW-0249">Electron transport</keyword>
<accession>A0A0C2CIK0</accession>
<evidence type="ECO:0000256" key="2">
    <source>
        <dbReference type="ARBA" id="ARBA00022448"/>
    </source>
</evidence>
<dbReference type="SUPFAM" id="SSF52833">
    <property type="entry name" value="Thioredoxin-like"/>
    <property type="match status" value="1"/>
</dbReference>
<dbReference type="PANTHER" id="PTHR46679">
    <property type="match status" value="1"/>
</dbReference>